<feature type="coiled-coil region" evidence="1">
    <location>
        <begin position="270"/>
        <end position="365"/>
    </location>
</feature>
<dbReference type="InterPro" id="IPR025280">
    <property type="entry name" value="SNIPE"/>
</dbReference>
<proteinExistence type="predicted"/>
<accession>A0AAU8BSF7</accession>
<geneLocation type="plasmid" evidence="4">
    <name>p1</name>
</geneLocation>
<evidence type="ECO:0000256" key="1">
    <source>
        <dbReference type="SAM" id="Coils"/>
    </source>
</evidence>
<dbReference type="EMBL" id="CP115922">
    <property type="protein sequence ID" value="XCD19307.1"/>
    <property type="molecule type" value="Genomic_DNA"/>
</dbReference>
<name>A0AAU8BSF7_9VIBR</name>
<reference evidence="4" key="1">
    <citation type="submission" date="2023-01" db="EMBL/GenBank/DDBJ databases">
        <title>Vibrio sp. CB1-14 genome sequencing.</title>
        <authorList>
            <person name="Otstavnykh N."/>
            <person name="Isaeva M."/>
            <person name="Meleshko D."/>
        </authorList>
    </citation>
    <scope>NUCLEOTIDE SEQUENCE</scope>
    <source>
        <strain evidence="4">CB1-14</strain>
        <plasmid evidence="4">p1</plasmid>
    </source>
</reference>
<evidence type="ECO:0000313" key="4">
    <source>
        <dbReference type="EMBL" id="XCD19307.1"/>
    </source>
</evidence>
<dbReference type="SMART" id="SM00974">
    <property type="entry name" value="T5orf172"/>
    <property type="match status" value="1"/>
</dbReference>
<feature type="domain" description="Bacteriophage T5 Orf172 DNA-binding" evidence="3">
    <location>
        <begin position="375"/>
        <end position="458"/>
    </location>
</feature>
<dbReference type="AlphaFoldDB" id="A0AAU8BSF7"/>
<keyword evidence="2" id="KW-0472">Membrane</keyword>
<keyword evidence="2" id="KW-1133">Transmembrane helix</keyword>
<keyword evidence="1" id="KW-0175">Coiled coil</keyword>
<feature type="coiled-coil region" evidence="1">
    <location>
        <begin position="35"/>
        <end position="115"/>
    </location>
</feature>
<evidence type="ECO:0000259" key="3">
    <source>
        <dbReference type="SMART" id="SM00974"/>
    </source>
</evidence>
<gene>
    <name evidence="4" type="ORF">PG915_24430</name>
</gene>
<dbReference type="Pfam" id="PF13455">
    <property type="entry name" value="MUG113"/>
    <property type="match status" value="1"/>
</dbReference>
<keyword evidence="4" id="KW-0614">Plasmid</keyword>
<dbReference type="Pfam" id="PF13250">
    <property type="entry name" value="SNIPE"/>
    <property type="match status" value="1"/>
</dbReference>
<sequence length="509" mass="59088">MEQISLTYMLIGAIVILLVVGVFWVRKSSKLSQKLAVTETQLLEAATTIEEYKEKYSQIFDIEAECEQIKDQLKIDKKEIEEKARQALREIESKRDEAITKRQSVEEQISELQVDYKSKKITYDSLTTQIAIFSEDIELIELGFYEPKFDFDASETFKEEIKKCKECQKTLLREKSSSGAIHCYREWTVDGSRSEGKKMTNKSIRLTARAFNNECEAAIANCTWKNVTKMEERIKKAFAAINQLNEPNAISITERYLKEKLKELQLTYEYREKKQREKEEQAEIKAQMREEARIEAEIKKAEAEAIKEEKRYHKALDAARKELEKASDEMKSELEKQIAQLQANLEEAERKHQRAQSMAEQTKQGHVYVISNIGSFGENVYKIGMTRRLEPMDRVKELGDASVPFTFDVHAMIHTDDAPTLEKKLHDKFDTHRLNMINRRKEFFSVSLEEIKHAVSDFTDQSVEFIETAIAQDYYETQAMNKQRLAREGKLEGEELSSSSALPRFADVL</sequence>
<dbReference type="InterPro" id="IPR018306">
    <property type="entry name" value="Phage_T5_Orf172_DNA-bd"/>
</dbReference>
<protein>
    <submittedName>
        <fullName evidence="4">DUF4041 domain-containing protein</fullName>
    </submittedName>
</protein>
<feature type="transmembrane region" description="Helical" evidence="2">
    <location>
        <begin position="6"/>
        <end position="25"/>
    </location>
</feature>
<organism evidence="4">
    <name type="scientific">Vibrio chaetopteri</name>
    <dbReference type="NCBI Taxonomy" id="3016528"/>
    <lineage>
        <taxon>Bacteria</taxon>
        <taxon>Pseudomonadati</taxon>
        <taxon>Pseudomonadota</taxon>
        <taxon>Gammaproteobacteria</taxon>
        <taxon>Vibrionales</taxon>
        <taxon>Vibrionaceae</taxon>
        <taxon>Vibrio</taxon>
    </lineage>
</organism>
<keyword evidence="2" id="KW-0812">Transmembrane</keyword>
<evidence type="ECO:0000256" key="2">
    <source>
        <dbReference type="SAM" id="Phobius"/>
    </source>
</evidence>
<dbReference type="RefSeq" id="WP_353500424.1">
    <property type="nucleotide sequence ID" value="NZ_CP115922.1"/>
</dbReference>
<dbReference type="KEGG" id="vck:PG915_24430"/>